<dbReference type="Proteomes" id="UP000198217">
    <property type="component" value="Chromosome I"/>
</dbReference>
<dbReference type="InterPro" id="IPR029044">
    <property type="entry name" value="Nucleotide-diphossugar_trans"/>
</dbReference>
<dbReference type="Gene3D" id="3.90.550.10">
    <property type="entry name" value="Spore Coat Polysaccharide Biosynthesis Protein SpsA, Chain A"/>
    <property type="match status" value="1"/>
</dbReference>
<gene>
    <name evidence="6" type="ORF">GA0070609_4661</name>
</gene>
<accession>A0A1C5JPE0</accession>
<organism evidence="6 7">
    <name type="scientific">Micromonospora echinaurantiaca</name>
    <dbReference type="NCBI Taxonomy" id="47857"/>
    <lineage>
        <taxon>Bacteria</taxon>
        <taxon>Bacillati</taxon>
        <taxon>Actinomycetota</taxon>
        <taxon>Actinomycetes</taxon>
        <taxon>Micromonosporales</taxon>
        <taxon>Micromonosporaceae</taxon>
        <taxon>Micromonospora</taxon>
    </lineage>
</organism>
<evidence type="ECO:0000313" key="6">
    <source>
        <dbReference type="EMBL" id="SCG72099.1"/>
    </source>
</evidence>
<evidence type="ECO:0000259" key="5">
    <source>
        <dbReference type="Pfam" id="PF00535"/>
    </source>
</evidence>
<dbReference type="EMBL" id="LT607750">
    <property type="protein sequence ID" value="SCG72099.1"/>
    <property type="molecule type" value="Genomic_DNA"/>
</dbReference>
<proteinExistence type="inferred from homology"/>
<comment type="similarity">
    <text evidence="2">Belongs to the glycosyltransferase 2 family.</text>
</comment>
<dbReference type="PANTHER" id="PTHR43179">
    <property type="entry name" value="RHAMNOSYLTRANSFERASE WBBL"/>
    <property type="match status" value="1"/>
</dbReference>
<dbReference type="PANTHER" id="PTHR43179:SF12">
    <property type="entry name" value="GALACTOFURANOSYLTRANSFERASE GLFT2"/>
    <property type="match status" value="1"/>
</dbReference>
<keyword evidence="4" id="KW-0808">Transferase</keyword>
<evidence type="ECO:0000256" key="3">
    <source>
        <dbReference type="ARBA" id="ARBA00022676"/>
    </source>
</evidence>
<keyword evidence="7" id="KW-1185">Reference proteome</keyword>
<evidence type="ECO:0000256" key="2">
    <source>
        <dbReference type="ARBA" id="ARBA00006739"/>
    </source>
</evidence>
<protein>
    <recommendedName>
        <fullName evidence="5">Glycosyltransferase 2-like domain-containing protein</fullName>
    </recommendedName>
</protein>
<comment type="pathway">
    <text evidence="1">Cell wall biogenesis; cell wall polysaccharide biosynthesis.</text>
</comment>
<dbReference type="GO" id="GO:0016757">
    <property type="term" value="F:glycosyltransferase activity"/>
    <property type="evidence" value="ECO:0007669"/>
    <property type="project" value="UniProtKB-KW"/>
</dbReference>
<sequence length="290" mass="30333">MSTVGIAIVNYLSADDTAELVRSIAAHTSPQGPRVTIAIVDNSAQGQRLEPIAEVARGHGLSARVIHGHGNVGYAAGNNIGARWLLEQGADVIWVLNPDTRITGGDLSAALEVCRAGDFAIGATTSTDAAGLTRPDLGALDLWTGQSGQPSADTPGSRRLTYVAGHSLLITRLAFEKLNGFSEDFFLFYEEADLAVRCARLGIPVTVVSGLEVEHAGGGATGASRDMKAKSLITYFHASRSCMIFFRRHYGRRLPLAAVARLLYAGKALLVAGPGAASAVVRGTVAGLRA</sequence>
<evidence type="ECO:0000313" key="7">
    <source>
        <dbReference type="Proteomes" id="UP000198217"/>
    </source>
</evidence>
<dbReference type="SUPFAM" id="SSF53448">
    <property type="entry name" value="Nucleotide-diphospho-sugar transferases"/>
    <property type="match status" value="1"/>
</dbReference>
<reference evidence="6 7" key="1">
    <citation type="submission" date="2016-06" db="EMBL/GenBank/DDBJ databases">
        <authorList>
            <person name="Kjaerup R.B."/>
            <person name="Dalgaard T.S."/>
            <person name="Juul-Madsen H.R."/>
        </authorList>
    </citation>
    <scope>NUCLEOTIDE SEQUENCE [LARGE SCALE GENOMIC DNA]</scope>
    <source>
        <strain evidence="6 7">DSM 43904</strain>
    </source>
</reference>
<evidence type="ECO:0000256" key="4">
    <source>
        <dbReference type="ARBA" id="ARBA00022679"/>
    </source>
</evidence>
<dbReference type="Pfam" id="PF00535">
    <property type="entry name" value="Glycos_transf_2"/>
    <property type="match status" value="1"/>
</dbReference>
<dbReference type="InterPro" id="IPR001173">
    <property type="entry name" value="Glyco_trans_2-like"/>
</dbReference>
<dbReference type="RefSeq" id="WP_088995687.1">
    <property type="nucleotide sequence ID" value="NZ_LT607750.1"/>
</dbReference>
<feature type="domain" description="Glycosyltransferase 2-like" evidence="5">
    <location>
        <begin position="6"/>
        <end position="128"/>
    </location>
</feature>
<keyword evidence="3" id="KW-0328">Glycosyltransferase</keyword>
<name>A0A1C5JPE0_9ACTN</name>
<dbReference type="AlphaFoldDB" id="A0A1C5JPE0"/>
<evidence type="ECO:0000256" key="1">
    <source>
        <dbReference type="ARBA" id="ARBA00004776"/>
    </source>
</evidence>